<protein>
    <submittedName>
        <fullName evidence="2">Uncharacterized protein</fullName>
    </submittedName>
</protein>
<feature type="compositionally biased region" description="Polar residues" evidence="1">
    <location>
        <begin position="45"/>
        <end position="54"/>
    </location>
</feature>
<comment type="caution">
    <text evidence="2">The sequence shown here is derived from an EMBL/GenBank/DDBJ whole genome shotgun (WGS) entry which is preliminary data.</text>
</comment>
<feature type="region of interest" description="Disordered" evidence="1">
    <location>
        <begin position="43"/>
        <end position="63"/>
    </location>
</feature>
<name>A0A0L6U9P0_9BASI</name>
<keyword evidence="3" id="KW-1185">Reference proteome</keyword>
<sequence>MESKLRSPDYEKVKATKGQVSWLLESRNTKAWVSWLWKRGVKESSPPSWRVMSNSEKKGSEGSLTLGRITTPYAFAVLNSKPEGTPVCLADHSLRIITLMFQSLDKPLLPVADLCDLDFTATMFTIMSWKIYPSKLVEIQFTPLDT</sequence>
<dbReference type="VEuPathDB" id="FungiDB:VP01_835g3"/>
<gene>
    <name evidence="2" type="ORF">VP01_835g3</name>
</gene>
<dbReference type="EMBL" id="LAVV01013893">
    <property type="protein sequence ID" value="KNZ45226.1"/>
    <property type="molecule type" value="Genomic_DNA"/>
</dbReference>
<reference evidence="2 3" key="1">
    <citation type="submission" date="2015-08" db="EMBL/GenBank/DDBJ databases">
        <title>Next Generation Sequencing and Analysis of the Genome of Puccinia sorghi L Schw, the Causal Agent of Maize Common Rust.</title>
        <authorList>
            <person name="Rochi L."/>
            <person name="Burguener G."/>
            <person name="Darino M."/>
            <person name="Turjanski A."/>
            <person name="Kreff E."/>
            <person name="Dieguez M.J."/>
            <person name="Sacco F."/>
        </authorList>
    </citation>
    <scope>NUCLEOTIDE SEQUENCE [LARGE SCALE GENOMIC DNA]</scope>
    <source>
        <strain evidence="2 3">RO10H11247</strain>
    </source>
</reference>
<proteinExistence type="predicted"/>
<organism evidence="2 3">
    <name type="scientific">Puccinia sorghi</name>
    <dbReference type="NCBI Taxonomy" id="27349"/>
    <lineage>
        <taxon>Eukaryota</taxon>
        <taxon>Fungi</taxon>
        <taxon>Dikarya</taxon>
        <taxon>Basidiomycota</taxon>
        <taxon>Pucciniomycotina</taxon>
        <taxon>Pucciniomycetes</taxon>
        <taxon>Pucciniales</taxon>
        <taxon>Pucciniaceae</taxon>
        <taxon>Puccinia</taxon>
    </lineage>
</organism>
<dbReference type="AlphaFoldDB" id="A0A0L6U9P0"/>
<evidence type="ECO:0000256" key="1">
    <source>
        <dbReference type="SAM" id="MobiDB-lite"/>
    </source>
</evidence>
<evidence type="ECO:0000313" key="2">
    <source>
        <dbReference type="EMBL" id="KNZ45226.1"/>
    </source>
</evidence>
<dbReference type="Proteomes" id="UP000037035">
    <property type="component" value="Unassembled WGS sequence"/>
</dbReference>
<evidence type="ECO:0000313" key="3">
    <source>
        <dbReference type="Proteomes" id="UP000037035"/>
    </source>
</evidence>
<accession>A0A0L6U9P0</accession>